<feature type="compositionally biased region" description="Polar residues" evidence="1">
    <location>
        <begin position="84"/>
        <end position="96"/>
    </location>
</feature>
<protein>
    <submittedName>
        <fullName evidence="2">Uncharacterized protein</fullName>
    </submittedName>
</protein>
<feature type="region of interest" description="Disordered" evidence="1">
    <location>
        <begin position="84"/>
        <end position="105"/>
    </location>
</feature>
<sequence>MKKDSLTTKHVQKGFCLKQFTNPITIHSQNGWKRKDGFAPSSINCRCTGQQYGHQFRMSGQQSQNARFPLVKISTKRKVNCSHPVQIQGNNSSTTPDRFLVRRNG</sequence>
<gene>
    <name evidence="2" type="ORF">POPTR_015G072950</name>
</gene>
<name>A0A3N7G0I5_POPTR</name>
<evidence type="ECO:0000256" key="1">
    <source>
        <dbReference type="SAM" id="MobiDB-lite"/>
    </source>
</evidence>
<dbReference type="EMBL" id="CM009304">
    <property type="protein sequence ID" value="RQP00704.1"/>
    <property type="molecule type" value="Genomic_DNA"/>
</dbReference>
<reference evidence="2 3" key="1">
    <citation type="journal article" date="2006" name="Science">
        <title>The genome of black cottonwood, Populus trichocarpa (Torr. &amp; Gray).</title>
        <authorList>
            <person name="Tuskan G.A."/>
            <person name="Difazio S."/>
            <person name="Jansson S."/>
            <person name="Bohlmann J."/>
            <person name="Grigoriev I."/>
            <person name="Hellsten U."/>
            <person name="Putnam N."/>
            <person name="Ralph S."/>
            <person name="Rombauts S."/>
            <person name="Salamov A."/>
            <person name="Schein J."/>
            <person name="Sterck L."/>
            <person name="Aerts A."/>
            <person name="Bhalerao R.R."/>
            <person name="Bhalerao R.P."/>
            <person name="Blaudez D."/>
            <person name="Boerjan W."/>
            <person name="Brun A."/>
            <person name="Brunner A."/>
            <person name="Busov V."/>
            <person name="Campbell M."/>
            <person name="Carlson J."/>
            <person name="Chalot M."/>
            <person name="Chapman J."/>
            <person name="Chen G.L."/>
            <person name="Cooper D."/>
            <person name="Coutinho P.M."/>
            <person name="Couturier J."/>
            <person name="Covert S."/>
            <person name="Cronk Q."/>
            <person name="Cunningham R."/>
            <person name="Davis J."/>
            <person name="Degroeve S."/>
            <person name="Dejardin A."/>
            <person name="Depamphilis C."/>
            <person name="Detter J."/>
            <person name="Dirks B."/>
            <person name="Dubchak I."/>
            <person name="Duplessis S."/>
            <person name="Ehlting J."/>
            <person name="Ellis B."/>
            <person name="Gendler K."/>
            <person name="Goodstein D."/>
            <person name="Gribskov M."/>
            <person name="Grimwood J."/>
            <person name="Groover A."/>
            <person name="Gunter L."/>
            <person name="Hamberger B."/>
            <person name="Heinze B."/>
            <person name="Helariutta Y."/>
            <person name="Henrissat B."/>
            <person name="Holligan D."/>
            <person name="Holt R."/>
            <person name="Huang W."/>
            <person name="Islam-Faridi N."/>
            <person name="Jones S."/>
            <person name="Jones-Rhoades M."/>
            <person name="Jorgensen R."/>
            <person name="Joshi C."/>
            <person name="Kangasjarvi J."/>
            <person name="Karlsson J."/>
            <person name="Kelleher C."/>
            <person name="Kirkpatrick R."/>
            <person name="Kirst M."/>
            <person name="Kohler A."/>
            <person name="Kalluri U."/>
            <person name="Larimer F."/>
            <person name="Leebens-Mack J."/>
            <person name="Leple J.C."/>
            <person name="Locascio P."/>
            <person name="Lou Y."/>
            <person name="Lucas S."/>
            <person name="Martin F."/>
            <person name="Montanini B."/>
            <person name="Napoli C."/>
            <person name="Nelson D.R."/>
            <person name="Nelson C."/>
            <person name="Nieminen K."/>
            <person name="Nilsson O."/>
            <person name="Pereda V."/>
            <person name="Peter G."/>
            <person name="Philippe R."/>
            <person name="Pilate G."/>
            <person name="Poliakov A."/>
            <person name="Razumovskaya J."/>
            <person name="Richardson P."/>
            <person name="Rinaldi C."/>
            <person name="Ritland K."/>
            <person name="Rouze P."/>
            <person name="Ryaboy D."/>
            <person name="Schmutz J."/>
            <person name="Schrader J."/>
            <person name="Segerman B."/>
            <person name="Shin H."/>
            <person name="Siddiqui A."/>
            <person name="Sterky F."/>
            <person name="Terry A."/>
            <person name="Tsai C.J."/>
            <person name="Uberbacher E."/>
            <person name="Unneberg P."/>
            <person name="Vahala J."/>
            <person name="Wall K."/>
            <person name="Wessler S."/>
            <person name="Yang G."/>
            <person name="Yin T."/>
            <person name="Douglas C."/>
            <person name="Marra M."/>
            <person name="Sandberg G."/>
            <person name="Van de Peer Y."/>
            <person name="Rokhsar D."/>
        </authorList>
    </citation>
    <scope>NUCLEOTIDE SEQUENCE [LARGE SCALE GENOMIC DNA]</scope>
    <source>
        <strain evidence="3">cv. Nisqually</strain>
    </source>
</reference>
<dbReference type="InParanoid" id="A0A3N7G0I5"/>
<organism evidence="2 3">
    <name type="scientific">Populus trichocarpa</name>
    <name type="common">Western balsam poplar</name>
    <name type="synonym">Populus balsamifera subsp. trichocarpa</name>
    <dbReference type="NCBI Taxonomy" id="3694"/>
    <lineage>
        <taxon>Eukaryota</taxon>
        <taxon>Viridiplantae</taxon>
        <taxon>Streptophyta</taxon>
        <taxon>Embryophyta</taxon>
        <taxon>Tracheophyta</taxon>
        <taxon>Spermatophyta</taxon>
        <taxon>Magnoliopsida</taxon>
        <taxon>eudicotyledons</taxon>
        <taxon>Gunneridae</taxon>
        <taxon>Pentapetalae</taxon>
        <taxon>rosids</taxon>
        <taxon>fabids</taxon>
        <taxon>Malpighiales</taxon>
        <taxon>Salicaceae</taxon>
        <taxon>Saliceae</taxon>
        <taxon>Populus</taxon>
    </lineage>
</organism>
<evidence type="ECO:0000313" key="2">
    <source>
        <dbReference type="EMBL" id="RQP00704.1"/>
    </source>
</evidence>
<dbReference type="Proteomes" id="UP000006729">
    <property type="component" value="Chromosome 15"/>
</dbReference>
<proteinExistence type="predicted"/>
<evidence type="ECO:0000313" key="3">
    <source>
        <dbReference type="Proteomes" id="UP000006729"/>
    </source>
</evidence>
<accession>A0A3N7G0I5</accession>
<keyword evidence="3" id="KW-1185">Reference proteome</keyword>
<dbReference type="AlphaFoldDB" id="A0A3N7G0I5"/>